<keyword evidence="3" id="KW-1185">Reference proteome</keyword>
<reference evidence="2" key="1">
    <citation type="journal article" date="2020" name="New Phytol.">
        <title>Comparative genomics reveals dynamic genome evolution in host specialist ectomycorrhizal fungi.</title>
        <authorList>
            <person name="Lofgren L.A."/>
            <person name="Nguyen N.H."/>
            <person name="Vilgalys R."/>
            <person name="Ruytinx J."/>
            <person name="Liao H.L."/>
            <person name="Branco S."/>
            <person name="Kuo A."/>
            <person name="LaButti K."/>
            <person name="Lipzen A."/>
            <person name="Andreopoulos W."/>
            <person name="Pangilinan J."/>
            <person name="Riley R."/>
            <person name="Hundley H."/>
            <person name="Na H."/>
            <person name="Barry K."/>
            <person name="Grigoriev I.V."/>
            <person name="Stajich J.E."/>
            <person name="Kennedy P.G."/>
        </authorList>
    </citation>
    <scope>NUCLEOTIDE SEQUENCE</scope>
    <source>
        <strain evidence="2">DOB743</strain>
    </source>
</reference>
<sequence length="112" mass="12222">MHSDIAAAIWTSDFSGSTGNPLNMTLVSNDPSWWPLIDFNLGTSYVTVASSTMLVYDWALMFGQEKHDFSVMTVLYLCVRYGGISYSLGNIIFIAQSGICVVENAILGGELL</sequence>
<proteinExistence type="predicted"/>
<protein>
    <recommendedName>
        <fullName evidence="1">DUF6533 domain-containing protein</fullName>
    </recommendedName>
</protein>
<name>A0A9P6ZXU8_9AGAM</name>
<feature type="domain" description="DUF6533" evidence="1">
    <location>
        <begin position="45"/>
        <end position="84"/>
    </location>
</feature>
<evidence type="ECO:0000259" key="1">
    <source>
        <dbReference type="Pfam" id="PF20151"/>
    </source>
</evidence>
<accession>A0A9P6ZXU8</accession>
<dbReference type="InterPro" id="IPR045340">
    <property type="entry name" value="DUF6533"/>
</dbReference>
<dbReference type="OrthoDB" id="2636268at2759"/>
<dbReference type="AlphaFoldDB" id="A0A9P6ZXU8"/>
<dbReference type="Proteomes" id="UP000714275">
    <property type="component" value="Unassembled WGS sequence"/>
</dbReference>
<gene>
    <name evidence="2" type="ORF">EV702DRAFT_1091879</name>
</gene>
<dbReference type="EMBL" id="JABBWD010000014">
    <property type="protein sequence ID" value="KAG1778779.1"/>
    <property type="molecule type" value="Genomic_DNA"/>
</dbReference>
<organism evidence="2 3">
    <name type="scientific">Suillus placidus</name>
    <dbReference type="NCBI Taxonomy" id="48579"/>
    <lineage>
        <taxon>Eukaryota</taxon>
        <taxon>Fungi</taxon>
        <taxon>Dikarya</taxon>
        <taxon>Basidiomycota</taxon>
        <taxon>Agaricomycotina</taxon>
        <taxon>Agaricomycetes</taxon>
        <taxon>Agaricomycetidae</taxon>
        <taxon>Boletales</taxon>
        <taxon>Suillineae</taxon>
        <taxon>Suillaceae</taxon>
        <taxon>Suillus</taxon>
    </lineage>
</organism>
<dbReference type="Pfam" id="PF20151">
    <property type="entry name" value="DUF6533"/>
    <property type="match status" value="1"/>
</dbReference>
<evidence type="ECO:0000313" key="2">
    <source>
        <dbReference type="EMBL" id="KAG1778779.1"/>
    </source>
</evidence>
<comment type="caution">
    <text evidence="2">The sequence shown here is derived from an EMBL/GenBank/DDBJ whole genome shotgun (WGS) entry which is preliminary data.</text>
</comment>
<evidence type="ECO:0000313" key="3">
    <source>
        <dbReference type="Proteomes" id="UP000714275"/>
    </source>
</evidence>